<dbReference type="InParanoid" id="G3HJQ3"/>
<feature type="compositionally biased region" description="Polar residues" evidence="1">
    <location>
        <begin position="33"/>
        <end position="51"/>
    </location>
</feature>
<proteinExistence type="predicted"/>
<evidence type="ECO:0000313" key="3">
    <source>
        <dbReference type="Proteomes" id="UP000001075"/>
    </source>
</evidence>
<dbReference type="Proteomes" id="UP000001075">
    <property type="component" value="Unassembled WGS sequence"/>
</dbReference>
<dbReference type="EMBL" id="JH000436">
    <property type="protein sequence ID" value="EGW01780.1"/>
    <property type="molecule type" value="Genomic_DNA"/>
</dbReference>
<feature type="region of interest" description="Disordered" evidence="1">
    <location>
        <begin position="20"/>
        <end position="51"/>
    </location>
</feature>
<organism evidence="2 3">
    <name type="scientific">Cricetulus griseus</name>
    <name type="common">Chinese hamster</name>
    <name type="synonym">Cricetulus barabensis griseus</name>
    <dbReference type="NCBI Taxonomy" id="10029"/>
    <lineage>
        <taxon>Eukaryota</taxon>
        <taxon>Metazoa</taxon>
        <taxon>Chordata</taxon>
        <taxon>Craniata</taxon>
        <taxon>Vertebrata</taxon>
        <taxon>Euteleostomi</taxon>
        <taxon>Mammalia</taxon>
        <taxon>Eutheria</taxon>
        <taxon>Euarchontoglires</taxon>
        <taxon>Glires</taxon>
        <taxon>Rodentia</taxon>
        <taxon>Myomorpha</taxon>
        <taxon>Muroidea</taxon>
        <taxon>Cricetidae</taxon>
        <taxon>Cricetinae</taxon>
        <taxon>Cricetulus</taxon>
    </lineage>
</organism>
<evidence type="ECO:0000313" key="2">
    <source>
        <dbReference type="EMBL" id="EGW01780.1"/>
    </source>
</evidence>
<protein>
    <submittedName>
        <fullName evidence="2">Uncharacterized protein</fullName>
    </submittedName>
</protein>
<accession>G3HJQ3</accession>
<sequence>MARVLSEPQMMIPKGCHVHLSPSITAEEPKTNGPGSSVLSSGISYQAHTES</sequence>
<reference evidence="3" key="1">
    <citation type="journal article" date="2011" name="Nat. Biotechnol.">
        <title>The genomic sequence of the Chinese hamster ovary (CHO)-K1 cell line.</title>
        <authorList>
            <person name="Xu X."/>
            <person name="Nagarajan H."/>
            <person name="Lewis N.E."/>
            <person name="Pan S."/>
            <person name="Cai Z."/>
            <person name="Liu X."/>
            <person name="Chen W."/>
            <person name="Xie M."/>
            <person name="Wang W."/>
            <person name="Hammond S."/>
            <person name="Andersen M.R."/>
            <person name="Neff N."/>
            <person name="Passarelli B."/>
            <person name="Koh W."/>
            <person name="Fan H.C."/>
            <person name="Wang J."/>
            <person name="Gui Y."/>
            <person name="Lee K.H."/>
            <person name="Betenbaugh M.J."/>
            <person name="Quake S.R."/>
            <person name="Famili I."/>
            <person name="Palsson B.O."/>
            <person name="Wang J."/>
        </authorList>
    </citation>
    <scope>NUCLEOTIDE SEQUENCE [LARGE SCALE GENOMIC DNA]</scope>
    <source>
        <strain evidence="3">CHO K1 cell line</strain>
    </source>
</reference>
<gene>
    <name evidence="2" type="ORF">I79_010902</name>
</gene>
<name>G3HJQ3_CRIGR</name>
<dbReference type="AlphaFoldDB" id="G3HJQ3"/>
<evidence type="ECO:0000256" key="1">
    <source>
        <dbReference type="SAM" id="MobiDB-lite"/>
    </source>
</evidence>